<evidence type="ECO:0000256" key="8">
    <source>
        <dbReference type="ARBA" id="ARBA00022949"/>
    </source>
</evidence>
<dbReference type="SMART" id="SM00132">
    <property type="entry name" value="LIM"/>
    <property type="match status" value="4"/>
</dbReference>
<dbReference type="PANTHER" id="PTHR24216:SF8">
    <property type="entry name" value="PAXILLIN, ISOFORM F"/>
    <property type="match status" value="1"/>
</dbReference>
<evidence type="ECO:0000256" key="11">
    <source>
        <dbReference type="ARBA" id="ARBA00037833"/>
    </source>
</evidence>
<keyword evidence="9 12" id="KW-0440">LIM domain</keyword>
<keyword evidence="14" id="KW-1133">Transmembrane helix</keyword>
<dbReference type="InterPro" id="IPR047075">
    <property type="entry name" value="Paxillin_TGFB1I1_LIM_dom1"/>
</dbReference>
<evidence type="ECO:0000256" key="3">
    <source>
        <dbReference type="ARBA" id="ARBA00022490"/>
    </source>
</evidence>
<dbReference type="GO" id="GO:0005925">
    <property type="term" value="C:focal adhesion"/>
    <property type="evidence" value="ECO:0007669"/>
    <property type="project" value="UniProtKB-SubCell"/>
</dbReference>
<feature type="transmembrane region" description="Helical" evidence="14">
    <location>
        <begin position="685"/>
        <end position="707"/>
    </location>
</feature>
<reference evidence="16 17" key="1">
    <citation type="submission" date="2024-03" db="EMBL/GenBank/DDBJ databases">
        <title>Adaptation during the transition from Ophiocordyceps entomopathogen to insect associate is accompanied by gene loss and intensified selection.</title>
        <authorList>
            <person name="Ward C.M."/>
            <person name="Onetto C.A."/>
            <person name="Borneman A.R."/>
        </authorList>
    </citation>
    <scope>NUCLEOTIDE SEQUENCE [LARGE SCALE GENOMIC DNA]</scope>
    <source>
        <strain evidence="16">AWRI1</strain>
        <tissue evidence="16">Single Adult Female</tissue>
    </source>
</reference>
<dbReference type="Gene3D" id="2.10.110.10">
    <property type="entry name" value="Cysteine Rich Protein"/>
    <property type="match status" value="4"/>
</dbReference>
<accession>A0AAN9Y2I0</accession>
<comment type="caution">
    <text evidence="16">The sequence shown here is derived from an EMBL/GenBank/DDBJ whole genome shotgun (WGS) entry which is preliminary data.</text>
</comment>
<dbReference type="CDD" id="cd09411">
    <property type="entry name" value="LIM4_Paxillin"/>
    <property type="match status" value="1"/>
</dbReference>
<dbReference type="PROSITE" id="PS50023">
    <property type="entry name" value="LIM_DOMAIN_2"/>
    <property type="match status" value="4"/>
</dbReference>
<dbReference type="AlphaFoldDB" id="A0AAN9Y2I0"/>
<dbReference type="GO" id="GO:0031430">
    <property type="term" value="C:M band"/>
    <property type="evidence" value="ECO:0007669"/>
    <property type="project" value="UniProtKB-SubCell"/>
</dbReference>
<dbReference type="Pfam" id="PF03535">
    <property type="entry name" value="Paxillin"/>
    <property type="match status" value="1"/>
</dbReference>
<feature type="compositionally biased region" description="Low complexity" evidence="13">
    <location>
        <begin position="169"/>
        <end position="178"/>
    </location>
</feature>
<feature type="domain" description="LIM zinc-binding" evidence="15">
    <location>
        <begin position="354"/>
        <end position="411"/>
    </location>
</feature>
<keyword evidence="4" id="KW-0597">Phosphoprotein</keyword>
<feature type="domain" description="LIM zinc-binding" evidence="15">
    <location>
        <begin position="412"/>
        <end position="471"/>
    </location>
</feature>
<evidence type="ECO:0000256" key="7">
    <source>
        <dbReference type="ARBA" id="ARBA00022833"/>
    </source>
</evidence>
<evidence type="ECO:0000256" key="12">
    <source>
        <dbReference type="PROSITE-ProRule" id="PRU00125"/>
    </source>
</evidence>
<evidence type="ECO:0000256" key="9">
    <source>
        <dbReference type="ARBA" id="ARBA00023038"/>
    </source>
</evidence>
<evidence type="ECO:0000256" key="10">
    <source>
        <dbReference type="ARBA" id="ARBA00023212"/>
    </source>
</evidence>
<evidence type="ECO:0000313" key="16">
    <source>
        <dbReference type="EMBL" id="KAK7584119.1"/>
    </source>
</evidence>
<dbReference type="CDD" id="cd09337">
    <property type="entry name" value="LIM2_Paxillin_like"/>
    <property type="match status" value="1"/>
</dbReference>
<organism evidence="16 17">
    <name type="scientific">Parthenolecanium corni</name>
    <dbReference type="NCBI Taxonomy" id="536013"/>
    <lineage>
        <taxon>Eukaryota</taxon>
        <taxon>Metazoa</taxon>
        <taxon>Ecdysozoa</taxon>
        <taxon>Arthropoda</taxon>
        <taxon>Hexapoda</taxon>
        <taxon>Insecta</taxon>
        <taxon>Pterygota</taxon>
        <taxon>Neoptera</taxon>
        <taxon>Paraneoptera</taxon>
        <taxon>Hemiptera</taxon>
        <taxon>Sternorrhyncha</taxon>
        <taxon>Coccoidea</taxon>
        <taxon>Coccidae</taxon>
        <taxon>Parthenolecanium</taxon>
    </lineage>
</organism>
<dbReference type="SUPFAM" id="SSF57716">
    <property type="entry name" value="Glucocorticoid receptor-like (DNA-binding domain)"/>
    <property type="match status" value="5"/>
</dbReference>
<keyword evidence="5 12" id="KW-0479">Metal-binding</keyword>
<dbReference type="InterPro" id="IPR001781">
    <property type="entry name" value="Znf_LIM"/>
</dbReference>
<evidence type="ECO:0000256" key="4">
    <source>
        <dbReference type="ARBA" id="ARBA00022553"/>
    </source>
</evidence>
<dbReference type="EMBL" id="JBBCAQ010000032">
    <property type="protein sequence ID" value="KAK7584119.1"/>
    <property type="molecule type" value="Genomic_DNA"/>
</dbReference>
<evidence type="ECO:0000256" key="5">
    <source>
        <dbReference type="ARBA" id="ARBA00022723"/>
    </source>
</evidence>
<dbReference type="GO" id="GO:0046872">
    <property type="term" value="F:metal ion binding"/>
    <property type="evidence" value="ECO:0007669"/>
    <property type="project" value="UniProtKB-KW"/>
</dbReference>
<evidence type="ECO:0000256" key="1">
    <source>
        <dbReference type="ARBA" id="ARBA00004245"/>
    </source>
</evidence>
<keyword evidence="14" id="KW-0812">Transmembrane</keyword>
<dbReference type="PROSITE" id="PS00478">
    <property type="entry name" value="LIM_DOMAIN_1"/>
    <property type="match status" value="3"/>
</dbReference>
<feature type="compositionally biased region" description="Polar residues" evidence="13">
    <location>
        <begin position="58"/>
        <end position="69"/>
    </location>
</feature>
<evidence type="ECO:0000256" key="6">
    <source>
        <dbReference type="ARBA" id="ARBA00022737"/>
    </source>
</evidence>
<dbReference type="Pfam" id="PF00412">
    <property type="entry name" value="LIM"/>
    <property type="match status" value="4"/>
</dbReference>
<dbReference type="FunFam" id="2.10.110.10:FF:000018">
    <property type="entry name" value="Paxillin isoform 1"/>
    <property type="match status" value="1"/>
</dbReference>
<dbReference type="CDD" id="cd09338">
    <property type="entry name" value="LIM3_Paxillin_like"/>
    <property type="match status" value="1"/>
</dbReference>
<dbReference type="GO" id="GO:0055120">
    <property type="term" value="C:striated muscle dense body"/>
    <property type="evidence" value="ECO:0007669"/>
    <property type="project" value="UniProtKB-ARBA"/>
</dbReference>
<dbReference type="GO" id="GO:0005856">
    <property type="term" value="C:cytoskeleton"/>
    <property type="evidence" value="ECO:0007669"/>
    <property type="project" value="UniProtKB-SubCell"/>
</dbReference>
<protein>
    <recommendedName>
        <fullName evidence="15">LIM zinc-binding domain-containing protein</fullName>
    </recommendedName>
</protein>
<dbReference type="PANTHER" id="PTHR24216">
    <property type="entry name" value="PAXILLIN-RELATED"/>
    <property type="match status" value="1"/>
</dbReference>
<dbReference type="FunFam" id="2.10.110.10:FF:000009">
    <property type="entry name" value="Paxillin isoform 1"/>
    <property type="match status" value="1"/>
</dbReference>
<evidence type="ECO:0000256" key="13">
    <source>
        <dbReference type="SAM" id="MobiDB-lite"/>
    </source>
</evidence>
<keyword evidence="14" id="KW-0472">Membrane</keyword>
<keyword evidence="7 12" id="KW-0862">Zinc</keyword>
<keyword evidence="6" id="KW-0677">Repeat</keyword>
<proteinExistence type="predicted"/>
<dbReference type="CDD" id="cd09336">
    <property type="entry name" value="LIM1_Paxillin_like"/>
    <property type="match status" value="1"/>
</dbReference>
<dbReference type="InterPro" id="IPR001904">
    <property type="entry name" value="Paxillin_Lim_dom4"/>
</dbReference>
<feature type="region of interest" description="Disordered" evidence="13">
    <location>
        <begin position="150"/>
        <end position="178"/>
    </location>
</feature>
<feature type="region of interest" description="Disordered" evidence="13">
    <location>
        <begin position="1"/>
        <end position="21"/>
    </location>
</feature>
<keyword evidence="17" id="KW-1185">Reference proteome</keyword>
<evidence type="ECO:0000256" key="2">
    <source>
        <dbReference type="ARBA" id="ARBA00004246"/>
    </source>
</evidence>
<keyword evidence="3" id="KW-0963">Cytoplasm</keyword>
<dbReference type="FunFam" id="2.10.110.10:FF:000012">
    <property type="entry name" value="Paxillin isoform 1"/>
    <property type="match status" value="1"/>
</dbReference>
<name>A0AAN9Y2I0_9HEMI</name>
<sequence>MSDFNLPPTPPRFNGTKGKKVTFQDFPVQSKWDNRLDALLADLQNTISPPPPAPSGRVTPNYSSLNGSLSRGDYATINSTKSDRSNSSRLTKSPPSSPSSPVYQNDLPSSNKNFNNYSKTNNKISSSFNNNLSELDNLLEDLSISKYANRKTPVPTSPVHNDVIPQRNGSSVSPGGRPSVDSLLEELSTAIPNGGTDSPYVMKKMLMEEKTTTTTRTVRPAASSATRELDDLMATLSDFKGSKEQVHNVCNNDLSYRSYKSYESQQNQSAQLDSMLGSLQADMNRQGVNTTQKGCCNSCDKPIVGQVITALGKTWHPEHFLCSHCKQELGTRNFFERDGHPYCEPDYHNLFSPRCAYCNGPILDKCVTALEKTWHTEHFFCAQCGKQFGEDGFHEREGKPYCKDDYFNLFAPKCGACFRPIMENYVSALSSQWHSSCFVCRDCRQPFHSGSFFDHEGQPYCETHYHAKRGSLCAGCHKPITGRCITAMFKKFHPEHFVCAFCLKQLNKGIFKEQNDKPYCHQCFEKLHDYSVSRLVLLAKISVKLRGDLEFQLYPNRLCLNFRPVVSFFVQLSQFSSSCLIFRPAVSIFMSHFLSSCLIFRPVVSISVQLSHFSSRCLNFRLVVSIFGWMSHFSPSWFNFRLDVSIFGWMSPFSSSWFNFRLDVSVFGWMSQFSAGCLNFRPAGLIFGWMSLFSAGCLIFCPAGLIFGWMSLFSAGCLIFCPAGLIFGWMSLFSAGCLIFCPAGLIFGWMSQFSAGCLNFRLDVSIFVQLV</sequence>
<keyword evidence="10" id="KW-0206">Cytoskeleton</keyword>
<dbReference type="Proteomes" id="UP001367676">
    <property type="component" value="Unassembled WGS sequence"/>
</dbReference>
<evidence type="ECO:0000259" key="15">
    <source>
        <dbReference type="PROSITE" id="PS50023"/>
    </source>
</evidence>
<dbReference type="FunFam" id="2.10.110.10:FF:000008">
    <property type="entry name" value="Paxillin isoform 1"/>
    <property type="match status" value="1"/>
</dbReference>
<gene>
    <name evidence="16" type="ORF">V9T40_005082</name>
</gene>
<comment type="subcellular location">
    <subcellularLocation>
        <location evidence="2">Cell junction</location>
        <location evidence="2">Focal adhesion</location>
    </subcellularLocation>
    <subcellularLocation>
        <location evidence="1">Cytoplasm</location>
        <location evidence="1">Cytoskeleton</location>
    </subcellularLocation>
    <subcellularLocation>
        <location evidence="11">Cytoplasm</location>
        <location evidence="11">Myofibril</location>
        <location evidence="11">Sarcomere</location>
        <location evidence="11">M line</location>
    </subcellularLocation>
</comment>
<keyword evidence="8" id="KW-0965">Cell junction</keyword>
<feature type="domain" description="LIM zinc-binding" evidence="15">
    <location>
        <begin position="472"/>
        <end position="530"/>
    </location>
</feature>
<evidence type="ECO:0000313" key="17">
    <source>
        <dbReference type="Proteomes" id="UP001367676"/>
    </source>
</evidence>
<feature type="compositionally biased region" description="Low complexity" evidence="13">
    <location>
        <begin position="109"/>
        <end position="118"/>
    </location>
</feature>
<feature type="transmembrane region" description="Helical" evidence="14">
    <location>
        <begin position="713"/>
        <end position="741"/>
    </location>
</feature>
<feature type="domain" description="LIM zinc-binding" evidence="15">
    <location>
        <begin position="294"/>
        <end position="353"/>
    </location>
</feature>
<evidence type="ECO:0000256" key="14">
    <source>
        <dbReference type="SAM" id="Phobius"/>
    </source>
</evidence>
<feature type="region of interest" description="Disordered" evidence="13">
    <location>
        <begin position="43"/>
        <end position="118"/>
    </location>
</feature>